<dbReference type="InterPro" id="IPR023179">
    <property type="entry name" value="GTP-bd_ortho_bundle_sf"/>
</dbReference>
<dbReference type="PANTHER" id="PTHR11089">
    <property type="entry name" value="GTP-BINDING PROTEIN-RELATED"/>
    <property type="match status" value="1"/>
</dbReference>
<dbReference type="FunFam" id="3.40.50.300:FF:000559">
    <property type="entry name" value="Nuclear/nucleolar GTPase 2"/>
    <property type="match status" value="1"/>
</dbReference>
<keyword evidence="5 8" id="KW-0547">Nucleotide-binding</keyword>
<evidence type="ECO:0000256" key="4">
    <source>
        <dbReference type="ARBA" id="ARBA00022127"/>
    </source>
</evidence>
<evidence type="ECO:0000256" key="2">
    <source>
        <dbReference type="ARBA" id="ARBA00003892"/>
    </source>
</evidence>
<dbReference type="AlphaFoldDB" id="A0A642UV27"/>
<dbReference type="GeneID" id="54779920"/>
<feature type="region of interest" description="Disordered" evidence="9">
    <location>
        <begin position="476"/>
        <end position="533"/>
    </location>
</feature>
<dbReference type="Pfam" id="PF01926">
    <property type="entry name" value="MMR_HSR1"/>
    <property type="match status" value="1"/>
</dbReference>
<dbReference type="Pfam" id="PF08153">
    <property type="entry name" value="NGP1NT"/>
    <property type="match status" value="1"/>
</dbReference>
<feature type="compositionally biased region" description="Basic and acidic residues" evidence="9">
    <location>
        <begin position="484"/>
        <end position="514"/>
    </location>
</feature>
<dbReference type="OMA" id="RTQGFNH"/>
<evidence type="ECO:0000313" key="12">
    <source>
        <dbReference type="Proteomes" id="UP000449547"/>
    </source>
</evidence>
<evidence type="ECO:0000259" key="10">
    <source>
        <dbReference type="PROSITE" id="PS51721"/>
    </source>
</evidence>
<comment type="subcellular location">
    <subcellularLocation>
        <location evidence="3 8">Nucleus</location>
        <location evidence="3 8">Nucleolus</location>
    </subcellularLocation>
</comment>
<dbReference type="InterPro" id="IPR012971">
    <property type="entry name" value="NOG2_N_dom"/>
</dbReference>
<dbReference type="Proteomes" id="UP000449547">
    <property type="component" value="Unassembled WGS sequence"/>
</dbReference>
<dbReference type="InterPro" id="IPR030378">
    <property type="entry name" value="G_CP_dom"/>
</dbReference>
<comment type="function">
    <text evidence="1">May be involved in the mitochondrial lipid metabolism.</text>
</comment>
<dbReference type="OrthoDB" id="444945at2759"/>
<dbReference type="VEuPathDB" id="FungiDB:DIURU_001267"/>
<dbReference type="GO" id="GO:0005730">
    <property type="term" value="C:nucleolus"/>
    <property type="evidence" value="ECO:0007669"/>
    <property type="project" value="UniProtKB-SubCell"/>
</dbReference>
<feature type="domain" description="CP-type G" evidence="10">
    <location>
        <begin position="213"/>
        <end position="374"/>
    </location>
</feature>
<comment type="function">
    <text evidence="2 8">GTPase that associates with pre-60S ribosomal subunits in the nucleolus and is required for their nuclear export and maturation.</text>
</comment>
<evidence type="ECO:0000256" key="1">
    <source>
        <dbReference type="ARBA" id="ARBA00003269"/>
    </source>
</evidence>
<dbReference type="PANTHER" id="PTHR11089:SF9">
    <property type="entry name" value="NUCLEOLAR GTP-BINDING PROTEIN 2"/>
    <property type="match status" value="1"/>
</dbReference>
<dbReference type="GO" id="GO:0005525">
    <property type="term" value="F:GTP binding"/>
    <property type="evidence" value="ECO:0007669"/>
    <property type="project" value="UniProtKB-KW"/>
</dbReference>
<dbReference type="RefSeq" id="XP_034013997.1">
    <property type="nucleotide sequence ID" value="XM_034153791.1"/>
</dbReference>
<protein>
    <recommendedName>
        <fullName evidence="4 8">Nucleolar GTP-binding protein 2</fullName>
    </recommendedName>
</protein>
<comment type="similarity">
    <text evidence="8">Belongs to the TRAFAC class YlqF/YawG GTPase family. NOG2 subfamily.</text>
</comment>
<evidence type="ECO:0000256" key="7">
    <source>
        <dbReference type="ARBA" id="ARBA00023242"/>
    </source>
</evidence>
<evidence type="ECO:0000256" key="8">
    <source>
        <dbReference type="RuleBase" id="RU364023"/>
    </source>
</evidence>
<keyword evidence="6 8" id="KW-0342">GTP-binding</keyword>
<reference evidence="11 12" key="1">
    <citation type="submission" date="2019-07" db="EMBL/GenBank/DDBJ databases">
        <title>Genome assembly of two rare yeast pathogens: Diutina rugosa and Trichomonascus ciferrii.</title>
        <authorList>
            <person name="Mixao V."/>
            <person name="Saus E."/>
            <person name="Hansen A."/>
            <person name="Lass-Flor C."/>
            <person name="Gabaldon T."/>
        </authorList>
    </citation>
    <scope>NUCLEOTIDE SEQUENCE [LARGE SCALE GENOMIC DNA]</scope>
    <source>
        <strain evidence="11 12">CBS 613</strain>
    </source>
</reference>
<dbReference type="InterPro" id="IPR027417">
    <property type="entry name" value="P-loop_NTPase"/>
</dbReference>
<dbReference type="SUPFAM" id="SSF52540">
    <property type="entry name" value="P-loop containing nucleoside triphosphate hydrolases"/>
    <property type="match status" value="1"/>
</dbReference>
<keyword evidence="7 8" id="KW-0539">Nucleus</keyword>
<dbReference type="EMBL" id="SWFT01000038">
    <property type="protein sequence ID" value="KAA8906084.1"/>
    <property type="molecule type" value="Genomic_DNA"/>
</dbReference>
<keyword evidence="12" id="KW-1185">Reference proteome</keyword>
<comment type="caution">
    <text evidence="11">The sequence shown here is derived from an EMBL/GenBank/DDBJ whole genome shotgun (WGS) entry which is preliminary data.</text>
</comment>
<gene>
    <name evidence="11" type="ORF">DIURU_001267</name>
</gene>
<dbReference type="InterPro" id="IPR006073">
    <property type="entry name" value="GTP-bd"/>
</dbReference>
<proteinExistence type="inferred from homology"/>
<accession>A0A642UV27</accession>
<evidence type="ECO:0000256" key="6">
    <source>
        <dbReference type="ARBA" id="ARBA00023134"/>
    </source>
</evidence>
<name>A0A642UV27_DIURU</name>
<dbReference type="CDD" id="cd01858">
    <property type="entry name" value="NGP_1"/>
    <property type="match status" value="1"/>
</dbReference>
<evidence type="ECO:0000256" key="3">
    <source>
        <dbReference type="ARBA" id="ARBA00004604"/>
    </source>
</evidence>
<dbReference type="InterPro" id="IPR050755">
    <property type="entry name" value="TRAFAC_YlqF/YawG_RiboMat"/>
</dbReference>
<evidence type="ECO:0000256" key="5">
    <source>
        <dbReference type="ARBA" id="ARBA00022741"/>
    </source>
</evidence>
<evidence type="ECO:0000256" key="9">
    <source>
        <dbReference type="SAM" id="MobiDB-lite"/>
    </source>
</evidence>
<dbReference type="PROSITE" id="PS51721">
    <property type="entry name" value="G_CP"/>
    <property type="match status" value="1"/>
</dbReference>
<sequence>MGTQKKEKQRRVREGDTRDGNLRVKGENFYRDAKKVKHLNMYKQGRAIRDAKGNIIKAAALQSTDAPTARVDPNRKWFGNTRVIAQDALTHFREAMGDKKHDTYSVLLRRNKLPMSLLDEKDSTESPTAKIVETESFASTFGPKQQRKKPRVAKASSLEELAQLTEADSTAYQEKIELDSTLGLMGNSILDKDDFTQEAKEAIFYKGQSKRIWNELYKVIDSSDVVIHVIDARDPLGTQCLSVEKYIREECPHKHLIYVLNKCDLVPTWVAAAWVKHLSKSYPTLAFHASITNSFGKGSLIQLLRQFSTLHSDRKQISVGFIGYPNTGKSSIINTLRRKKVCTVAPIPGETKVWQYITLMKKIFLIDCPGIVPPSSKDTESDILFRGVVRVEHVECPEQYIPDLLRKCQRKHLERTYEVKGWANWEEDESLMERAAAEFIEIIARKQGRLIKGGEPDEHGVAKQIITDFNRGKIPWFVPPPQDDSDKTGEDKKAGYKRKREEREEKKAKKLRMEEAEETEAYANADEDFTGFD</sequence>
<evidence type="ECO:0000313" key="11">
    <source>
        <dbReference type="EMBL" id="KAA8906084.1"/>
    </source>
</evidence>
<dbReference type="PRINTS" id="PR00326">
    <property type="entry name" value="GTP1OBG"/>
</dbReference>
<feature type="compositionally biased region" description="Acidic residues" evidence="9">
    <location>
        <begin position="515"/>
        <end position="533"/>
    </location>
</feature>
<dbReference type="Gene3D" id="3.40.50.300">
    <property type="entry name" value="P-loop containing nucleotide triphosphate hydrolases"/>
    <property type="match status" value="1"/>
</dbReference>
<organism evidence="11 12">
    <name type="scientific">Diutina rugosa</name>
    <name type="common">Yeast</name>
    <name type="synonym">Candida rugosa</name>
    <dbReference type="NCBI Taxonomy" id="5481"/>
    <lineage>
        <taxon>Eukaryota</taxon>
        <taxon>Fungi</taxon>
        <taxon>Dikarya</taxon>
        <taxon>Ascomycota</taxon>
        <taxon>Saccharomycotina</taxon>
        <taxon>Pichiomycetes</taxon>
        <taxon>Debaryomycetaceae</taxon>
        <taxon>Diutina</taxon>
    </lineage>
</organism>
<feature type="region of interest" description="Disordered" evidence="9">
    <location>
        <begin position="1"/>
        <end position="23"/>
    </location>
</feature>
<dbReference type="Gene3D" id="1.10.1580.10">
    <property type="match status" value="1"/>
</dbReference>
<dbReference type="InterPro" id="IPR024929">
    <property type="entry name" value="GNL2_CP_dom"/>
</dbReference>